<accession>A0A0F8ZFY1</accession>
<gene>
    <name evidence="1" type="ORF">LCGC14_2699970</name>
</gene>
<reference evidence="1" key="1">
    <citation type="journal article" date="2015" name="Nature">
        <title>Complex archaea that bridge the gap between prokaryotes and eukaryotes.</title>
        <authorList>
            <person name="Spang A."/>
            <person name="Saw J.H."/>
            <person name="Jorgensen S.L."/>
            <person name="Zaremba-Niedzwiedzka K."/>
            <person name="Martijn J."/>
            <person name="Lind A.E."/>
            <person name="van Eijk R."/>
            <person name="Schleper C."/>
            <person name="Guy L."/>
            <person name="Ettema T.J."/>
        </authorList>
    </citation>
    <scope>NUCLEOTIDE SEQUENCE</scope>
</reference>
<comment type="caution">
    <text evidence="1">The sequence shown here is derived from an EMBL/GenBank/DDBJ whole genome shotgun (WGS) entry which is preliminary data.</text>
</comment>
<proteinExistence type="predicted"/>
<name>A0A0F8ZFY1_9ZZZZ</name>
<sequence length="105" mass="11852">MTIIRTELWELEVTHEVVDVTPMNEPDPVWGYTDPAGHKHRYETGVELVSTSDLHVATVESVSLGAYWCEDCCDEHEEFEIRCKECAAPVTPGTRAVTDQRFMPG</sequence>
<feature type="non-terminal residue" evidence="1">
    <location>
        <position position="105"/>
    </location>
</feature>
<dbReference type="EMBL" id="LAZR01048084">
    <property type="protein sequence ID" value="KKK92732.1"/>
    <property type="molecule type" value="Genomic_DNA"/>
</dbReference>
<organism evidence="1">
    <name type="scientific">marine sediment metagenome</name>
    <dbReference type="NCBI Taxonomy" id="412755"/>
    <lineage>
        <taxon>unclassified sequences</taxon>
        <taxon>metagenomes</taxon>
        <taxon>ecological metagenomes</taxon>
    </lineage>
</organism>
<dbReference type="AlphaFoldDB" id="A0A0F8ZFY1"/>
<evidence type="ECO:0000313" key="1">
    <source>
        <dbReference type="EMBL" id="KKK92732.1"/>
    </source>
</evidence>
<protein>
    <submittedName>
        <fullName evidence="1">Uncharacterized protein</fullName>
    </submittedName>
</protein>